<dbReference type="Proteomes" id="UP000886998">
    <property type="component" value="Unassembled WGS sequence"/>
</dbReference>
<evidence type="ECO:0000256" key="1">
    <source>
        <dbReference type="SAM" id="Phobius"/>
    </source>
</evidence>
<keyword evidence="1" id="KW-0472">Membrane</keyword>
<feature type="transmembrane region" description="Helical" evidence="1">
    <location>
        <begin position="66"/>
        <end position="86"/>
    </location>
</feature>
<evidence type="ECO:0000313" key="3">
    <source>
        <dbReference type="Proteomes" id="UP000886998"/>
    </source>
</evidence>
<keyword evidence="1" id="KW-0812">Transmembrane</keyword>
<dbReference type="AlphaFoldDB" id="A0A8X6X387"/>
<feature type="transmembrane region" description="Helical" evidence="1">
    <location>
        <begin position="139"/>
        <end position="157"/>
    </location>
</feature>
<comment type="caution">
    <text evidence="2">The sequence shown here is derived from an EMBL/GenBank/DDBJ whole genome shotgun (WGS) entry which is preliminary data.</text>
</comment>
<organism evidence="2 3">
    <name type="scientific">Trichonephila inaurata madagascariensis</name>
    <dbReference type="NCBI Taxonomy" id="2747483"/>
    <lineage>
        <taxon>Eukaryota</taxon>
        <taxon>Metazoa</taxon>
        <taxon>Ecdysozoa</taxon>
        <taxon>Arthropoda</taxon>
        <taxon>Chelicerata</taxon>
        <taxon>Arachnida</taxon>
        <taxon>Araneae</taxon>
        <taxon>Araneomorphae</taxon>
        <taxon>Entelegynae</taxon>
        <taxon>Araneoidea</taxon>
        <taxon>Nephilidae</taxon>
        <taxon>Trichonephila</taxon>
        <taxon>Trichonephila inaurata</taxon>
    </lineage>
</organism>
<evidence type="ECO:0008006" key="4">
    <source>
        <dbReference type="Google" id="ProtNLM"/>
    </source>
</evidence>
<gene>
    <name evidence="2" type="ORF">TNIN_473251</name>
</gene>
<accession>A0A8X6X387</accession>
<protein>
    <recommendedName>
        <fullName evidence="4">Gustatory receptor</fullName>
    </recommendedName>
</protein>
<sequence length="160" mass="18399">MLSKEEVPDYEKLLRTFSGIKSTVERIDNEMGVFVFFITVYNFCVMLFSLYVIVDPNAFHDMYERIAVTVLALTAFGIFAVMTLSASRVTEAAAEISSKVWKMRESGGRSFISQQRFISFVEKDITLTLWGITQIRRNFIFGMLGLIFTYTLMIHSLNQK</sequence>
<dbReference type="EMBL" id="BMAV01005188">
    <property type="protein sequence ID" value="GFY46085.1"/>
    <property type="molecule type" value="Genomic_DNA"/>
</dbReference>
<reference evidence="2" key="1">
    <citation type="submission" date="2020-08" db="EMBL/GenBank/DDBJ databases">
        <title>Multicomponent nature underlies the extraordinary mechanical properties of spider dragline silk.</title>
        <authorList>
            <person name="Kono N."/>
            <person name="Nakamura H."/>
            <person name="Mori M."/>
            <person name="Yoshida Y."/>
            <person name="Ohtoshi R."/>
            <person name="Malay A.D."/>
            <person name="Moran D.A.P."/>
            <person name="Tomita M."/>
            <person name="Numata K."/>
            <person name="Arakawa K."/>
        </authorList>
    </citation>
    <scope>NUCLEOTIDE SEQUENCE</scope>
</reference>
<evidence type="ECO:0000313" key="2">
    <source>
        <dbReference type="EMBL" id="GFY46085.1"/>
    </source>
</evidence>
<proteinExistence type="predicted"/>
<keyword evidence="3" id="KW-1185">Reference proteome</keyword>
<dbReference type="OrthoDB" id="6431097at2759"/>
<keyword evidence="1" id="KW-1133">Transmembrane helix</keyword>
<name>A0A8X6X387_9ARAC</name>
<feature type="transmembrane region" description="Helical" evidence="1">
    <location>
        <begin position="31"/>
        <end position="54"/>
    </location>
</feature>